<feature type="binding site" evidence="15">
    <location>
        <position position="293"/>
    </location>
    <ligand>
        <name>substrate</name>
    </ligand>
</feature>
<feature type="binding site" evidence="15">
    <location>
        <position position="12"/>
    </location>
    <ligand>
        <name>substrate</name>
    </ligand>
</feature>
<evidence type="ECO:0000313" key="20">
    <source>
        <dbReference type="Proteomes" id="UP000298030"/>
    </source>
</evidence>
<sequence>MSSASDSSNPPFEGPEKLLEIWFAPTAADVPQEPSVDGRTGLRLVDRQDWEAMLEIVQCKVLSMDAYLLSESSLFVSPHKLILKTCGTTLNLLGLPRILALAAGVNLPTVHRCFYSRKSFMFPERQSGPHRDWKEEVNYLDKHFSNGAAYTVGKMNGDHWLLYLTNPEDQGPSSPLLSQNGTVPLSVHSDYTIEILMSGLSPSAREPFFNSDLSESADAQTALAHGRDVSSKLGISDIFPPHLTNLDAYSFVPCGYSSNALIRWGEESLETDCPPAAKHHSGEGYYTIHVTPEEGWSYASFECNVPLSVTHTSPSSEAHDAAKMIPTLKELIRRVVSIFQPTRLSLTLFISAEENESAEGELTPVELAQKSFKAALDEIPPSSGLQRFKRTDKINYEFGGYDLAFASFELK</sequence>
<evidence type="ECO:0000256" key="18">
    <source>
        <dbReference type="PIRSR" id="PIRSR001355-5"/>
    </source>
</evidence>
<dbReference type="GO" id="GO:0004014">
    <property type="term" value="F:adenosylmethionine decarboxylase activity"/>
    <property type="evidence" value="ECO:0007669"/>
    <property type="project" value="UniProtKB-EC"/>
</dbReference>
<keyword evidence="13" id="KW-0670">Pyruvate</keyword>
<comment type="cofactor">
    <cofactor evidence="1">
        <name>pyruvate</name>
        <dbReference type="ChEBI" id="CHEBI:15361"/>
    </cofactor>
</comment>
<dbReference type="OrthoDB" id="1068353at2759"/>
<evidence type="ECO:0000256" key="17">
    <source>
        <dbReference type="PIRSR" id="PIRSR001355-4"/>
    </source>
</evidence>
<dbReference type="InterPro" id="IPR001985">
    <property type="entry name" value="S-AdoMet_decarboxylase_euk"/>
</dbReference>
<dbReference type="Gene3D" id="3.60.90.10">
    <property type="entry name" value="S-adenosylmethionine decarboxylase"/>
    <property type="match status" value="1"/>
</dbReference>
<evidence type="ECO:0000256" key="5">
    <source>
        <dbReference type="ARBA" id="ARBA00022691"/>
    </source>
</evidence>
<dbReference type="GO" id="GO:0006597">
    <property type="term" value="P:spermine biosynthetic process"/>
    <property type="evidence" value="ECO:0007669"/>
    <property type="project" value="InterPro"/>
</dbReference>
<dbReference type="UniPathway" id="UPA00331">
    <property type="reaction ID" value="UER00451"/>
</dbReference>
<dbReference type="InterPro" id="IPR048283">
    <property type="entry name" value="AdoMetDC-like"/>
</dbReference>
<comment type="pathway">
    <text evidence="2">Amine and polyamine biosynthesis; S-adenosylmethioninamine biosynthesis; S-adenosylmethioninamine from S-adenosyl-L-methionine: step 1/1.</text>
</comment>
<evidence type="ECO:0000256" key="3">
    <source>
        <dbReference type="ARBA" id="ARBA00008466"/>
    </source>
</evidence>
<dbReference type="PROSITE" id="PS01336">
    <property type="entry name" value="ADOMETDC"/>
    <property type="match status" value="1"/>
</dbReference>
<dbReference type="EMBL" id="QPFP01000004">
    <property type="protein sequence ID" value="TEB37595.1"/>
    <property type="molecule type" value="Genomic_DNA"/>
</dbReference>
<keyword evidence="6" id="KW-0210">Decarboxylase</keyword>
<dbReference type="NCBIfam" id="TIGR00535">
    <property type="entry name" value="SAM_DCase"/>
    <property type="match status" value="1"/>
</dbReference>
<dbReference type="PANTHER" id="PTHR11570:SF0">
    <property type="entry name" value="S-ADENOSYLMETHIONINE DECARBOXYLASE PROENZYME"/>
    <property type="match status" value="1"/>
</dbReference>
<proteinExistence type="inferred from homology"/>
<dbReference type="EC" id="4.1.1.50" evidence="4"/>
<keyword evidence="20" id="KW-1185">Reference proteome</keyword>
<dbReference type="AlphaFoldDB" id="A0A4Y7TTT4"/>
<keyword evidence="5" id="KW-0949">S-adenosyl-L-methionine</keyword>
<feature type="binding site" evidence="15">
    <location>
        <position position="71"/>
    </location>
    <ligand>
        <name>substrate</name>
    </ligand>
</feature>
<evidence type="ECO:0000256" key="13">
    <source>
        <dbReference type="ARBA" id="ARBA00023317"/>
    </source>
</evidence>
<name>A0A4Y7TTT4_COPMI</name>
<evidence type="ECO:0000256" key="16">
    <source>
        <dbReference type="PIRSR" id="PIRSR001355-3"/>
    </source>
</evidence>
<evidence type="ECO:0000256" key="1">
    <source>
        <dbReference type="ARBA" id="ARBA00001928"/>
    </source>
</evidence>
<dbReference type="PIRSF" id="PIRSF001355">
    <property type="entry name" value="S-AdenosylMet_decarboxylase"/>
    <property type="match status" value="1"/>
</dbReference>
<feature type="chain" id="PRO_5042323427" description="S-adenosylmethionine decarboxylase alpha chain" evidence="18">
    <location>
        <begin position="72"/>
        <end position="411"/>
    </location>
</feature>
<evidence type="ECO:0000256" key="7">
    <source>
        <dbReference type="ARBA" id="ARBA00022813"/>
    </source>
</evidence>
<feature type="active site" description="Proton acceptor; for processing activity" evidence="14">
    <location>
        <position position="289"/>
    </location>
</feature>
<feature type="active site" description="Schiff-base intermediate with substrate; via pyruvic acid" evidence="14">
    <location>
        <position position="72"/>
    </location>
</feature>
<comment type="caution">
    <text evidence="19">The sequence shown here is derived from an EMBL/GenBank/DDBJ whole genome shotgun (WGS) entry which is preliminary data.</text>
</comment>
<evidence type="ECO:0000256" key="4">
    <source>
        <dbReference type="ARBA" id="ARBA00012357"/>
    </source>
</evidence>
<evidence type="ECO:0000256" key="15">
    <source>
        <dbReference type="PIRSR" id="PIRSR001355-2"/>
    </source>
</evidence>
<evidence type="ECO:0000256" key="10">
    <source>
        <dbReference type="ARBA" id="ARBA00023145"/>
    </source>
</evidence>
<feature type="active site" description="Proton acceptor; for processing activity" evidence="14">
    <location>
        <position position="257"/>
    </location>
</feature>
<evidence type="ECO:0000256" key="2">
    <source>
        <dbReference type="ARBA" id="ARBA00004911"/>
    </source>
</evidence>
<dbReference type="GO" id="GO:0005829">
    <property type="term" value="C:cytosol"/>
    <property type="evidence" value="ECO:0007669"/>
    <property type="project" value="TreeGrafter"/>
</dbReference>
<evidence type="ECO:0000256" key="6">
    <source>
        <dbReference type="ARBA" id="ARBA00022793"/>
    </source>
</evidence>
<evidence type="ECO:0000256" key="8">
    <source>
        <dbReference type="ARBA" id="ARBA00023066"/>
    </source>
</evidence>
<keyword evidence="7 17" id="KW-0068">Autocatalytic cleavage</keyword>
<dbReference type="PANTHER" id="PTHR11570">
    <property type="entry name" value="S-ADENOSYLMETHIONINE DECARBOXYLASE"/>
    <property type="match status" value="1"/>
</dbReference>
<dbReference type="GO" id="GO:0008295">
    <property type="term" value="P:spermidine biosynthetic process"/>
    <property type="evidence" value="ECO:0007669"/>
    <property type="project" value="UniProtKB-KW"/>
</dbReference>
<keyword evidence="12" id="KW-0704">Schiff base</keyword>
<evidence type="ECO:0000313" key="19">
    <source>
        <dbReference type="EMBL" id="TEB37595.1"/>
    </source>
</evidence>
<feature type="binding site" evidence="15">
    <location>
        <position position="251"/>
    </location>
    <ligand>
        <name>substrate</name>
    </ligand>
</feature>
<dbReference type="InterPro" id="IPR016067">
    <property type="entry name" value="S-AdoMet_deCO2ase_core"/>
</dbReference>
<keyword evidence="9" id="KW-0620">Polyamine biosynthesis</keyword>
<protein>
    <recommendedName>
        <fullName evidence="4">adenosylmethionine decarboxylase</fullName>
        <ecNumber evidence="4">4.1.1.50</ecNumber>
    </recommendedName>
</protein>
<organism evidence="19 20">
    <name type="scientific">Coprinellus micaceus</name>
    <name type="common">Glistening ink-cap mushroom</name>
    <name type="synonym">Coprinus micaceus</name>
    <dbReference type="NCBI Taxonomy" id="71717"/>
    <lineage>
        <taxon>Eukaryota</taxon>
        <taxon>Fungi</taxon>
        <taxon>Dikarya</taxon>
        <taxon>Basidiomycota</taxon>
        <taxon>Agaricomycotina</taxon>
        <taxon>Agaricomycetes</taxon>
        <taxon>Agaricomycetidae</taxon>
        <taxon>Agaricales</taxon>
        <taxon>Agaricineae</taxon>
        <taxon>Psathyrellaceae</taxon>
        <taxon>Coprinellus</taxon>
    </lineage>
</organism>
<feature type="chain" id="PRO_5042323428" description="S-adenosylmethionine decarboxylase beta chain" evidence="18">
    <location>
        <begin position="1"/>
        <end position="71"/>
    </location>
</feature>
<dbReference type="InterPro" id="IPR018166">
    <property type="entry name" value="S-AdoMet_deCO2ase_CS"/>
</dbReference>
<feature type="modified residue" description="Pyruvic acid (Ser); by autocatalysis" evidence="16">
    <location>
        <position position="72"/>
    </location>
</feature>
<evidence type="ECO:0000256" key="9">
    <source>
        <dbReference type="ARBA" id="ARBA00023115"/>
    </source>
</evidence>
<gene>
    <name evidence="19" type="ORF">FA13DRAFT_1881998</name>
</gene>
<feature type="active site" description="Proton donor; for catalytic activity" evidence="14">
    <location>
        <position position="86"/>
    </location>
</feature>
<feature type="site" description="Cleavage (non-hydrolytic); by autolysis" evidence="17">
    <location>
        <begin position="71"/>
        <end position="72"/>
    </location>
</feature>
<dbReference type="SUPFAM" id="SSF56276">
    <property type="entry name" value="S-adenosylmethionine decarboxylase"/>
    <property type="match status" value="1"/>
</dbReference>
<keyword evidence="10" id="KW-0865">Zymogen</keyword>
<keyword evidence="11" id="KW-0456">Lyase</keyword>
<evidence type="ECO:0000256" key="12">
    <source>
        <dbReference type="ARBA" id="ARBA00023270"/>
    </source>
</evidence>
<keyword evidence="8" id="KW-0745">Spermidine biosynthesis</keyword>
<dbReference type="Proteomes" id="UP000298030">
    <property type="component" value="Unassembled WGS sequence"/>
</dbReference>
<dbReference type="STRING" id="71717.A0A4Y7TTT4"/>
<evidence type="ECO:0000256" key="11">
    <source>
        <dbReference type="ARBA" id="ARBA00023239"/>
    </source>
</evidence>
<accession>A0A4Y7TTT4</accession>
<comment type="similarity">
    <text evidence="3">Belongs to the eukaryotic AdoMetDC family.</text>
</comment>
<dbReference type="Pfam" id="PF01536">
    <property type="entry name" value="SAM_decarbox"/>
    <property type="match status" value="1"/>
</dbReference>
<evidence type="ECO:0000256" key="14">
    <source>
        <dbReference type="PIRSR" id="PIRSR001355-1"/>
    </source>
</evidence>
<reference evidence="19 20" key="1">
    <citation type="journal article" date="2019" name="Nat. Ecol. Evol.">
        <title>Megaphylogeny resolves global patterns of mushroom evolution.</title>
        <authorList>
            <person name="Varga T."/>
            <person name="Krizsan K."/>
            <person name="Foldi C."/>
            <person name="Dima B."/>
            <person name="Sanchez-Garcia M."/>
            <person name="Sanchez-Ramirez S."/>
            <person name="Szollosi G.J."/>
            <person name="Szarkandi J.G."/>
            <person name="Papp V."/>
            <person name="Albert L."/>
            <person name="Andreopoulos W."/>
            <person name="Angelini C."/>
            <person name="Antonin V."/>
            <person name="Barry K.W."/>
            <person name="Bougher N.L."/>
            <person name="Buchanan P."/>
            <person name="Buyck B."/>
            <person name="Bense V."/>
            <person name="Catcheside P."/>
            <person name="Chovatia M."/>
            <person name="Cooper J."/>
            <person name="Damon W."/>
            <person name="Desjardin D."/>
            <person name="Finy P."/>
            <person name="Geml J."/>
            <person name="Haridas S."/>
            <person name="Hughes K."/>
            <person name="Justo A."/>
            <person name="Karasinski D."/>
            <person name="Kautmanova I."/>
            <person name="Kiss B."/>
            <person name="Kocsube S."/>
            <person name="Kotiranta H."/>
            <person name="LaButti K.M."/>
            <person name="Lechner B.E."/>
            <person name="Liimatainen K."/>
            <person name="Lipzen A."/>
            <person name="Lukacs Z."/>
            <person name="Mihaltcheva S."/>
            <person name="Morgado L.N."/>
            <person name="Niskanen T."/>
            <person name="Noordeloos M.E."/>
            <person name="Ohm R.A."/>
            <person name="Ortiz-Santana B."/>
            <person name="Ovrebo C."/>
            <person name="Racz N."/>
            <person name="Riley R."/>
            <person name="Savchenko A."/>
            <person name="Shiryaev A."/>
            <person name="Soop K."/>
            <person name="Spirin V."/>
            <person name="Szebenyi C."/>
            <person name="Tomsovsky M."/>
            <person name="Tulloss R.E."/>
            <person name="Uehling J."/>
            <person name="Grigoriev I.V."/>
            <person name="Vagvolgyi C."/>
            <person name="Papp T."/>
            <person name="Martin F.M."/>
            <person name="Miettinen O."/>
            <person name="Hibbett D.S."/>
            <person name="Nagy L.G."/>
        </authorList>
    </citation>
    <scope>NUCLEOTIDE SEQUENCE [LARGE SCALE GENOMIC DNA]</scope>
    <source>
        <strain evidence="19 20">FP101781</strain>
    </source>
</reference>